<evidence type="ECO:0000313" key="1">
    <source>
        <dbReference type="EMBL" id="KAH8015321.1"/>
    </source>
</evidence>
<proteinExistence type="predicted"/>
<organism evidence="1 2">
    <name type="scientific">Sphaerodactylus townsendi</name>
    <dbReference type="NCBI Taxonomy" id="933632"/>
    <lineage>
        <taxon>Eukaryota</taxon>
        <taxon>Metazoa</taxon>
        <taxon>Chordata</taxon>
        <taxon>Craniata</taxon>
        <taxon>Vertebrata</taxon>
        <taxon>Euteleostomi</taxon>
        <taxon>Lepidosauria</taxon>
        <taxon>Squamata</taxon>
        <taxon>Bifurcata</taxon>
        <taxon>Gekkota</taxon>
        <taxon>Sphaerodactylidae</taxon>
        <taxon>Sphaerodactylus</taxon>
    </lineage>
</organism>
<protein>
    <submittedName>
        <fullName evidence="1">Uncharacterized protein</fullName>
    </submittedName>
</protein>
<keyword evidence="2" id="KW-1185">Reference proteome</keyword>
<accession>A0ACB8G7Q9</accession>
<dbReference type="EMBL" id="CM037614">
    <property type="protein sequence ID" value="KAH8015321.1"/>
    <property type="molecule type" value="Genomic_DNA"/>
</dbReference>
<comment type="caution">
    <text evidence="1">The sequence shown here is derived from an EMBL/GenBank/DDBJ whole genome shotgun (WGS) entry which is preliminary data.</text>
</comment>
<gene>
    <name evidence="1" type="ORF">K3G42_002695</name>
</gene>
<dbReference type="Proteomes" id="UP000827872">
    <property type="component" value="Linkage Group LG01"/>
</dbReference>
<sequence>MVLTIVLLVLSLGAAFWCWRINSEKSAQAATIPTVQVEESPSDDPNAEVAKRSPPEGNDKSPSYVLLQWSPFGQKERRPGSPNCSLQRPSGIVWL</sequence>
<evidence type="ECO:0000313" key="2">
    <source>
        <dbReference type="Proteomes" id="UP000827872"/>
    </source>
</evidence>
<reference evidence="1" key="1">
    <citation type="submission" date="2021-08" db="EMBL/GenBank/DDBJ databases">
        <title>The first chromosome-level gecko genome reveals the dynamic sex chromosomes of Neotropical dwarf geckos (Sphaerodactylidae: Sphaerodactylus).</title>
        <authorList>
            <person name="Pinto B.J."/>
            <person name="Keating S.E."/>
            <person name="Gamble T."/>
        </authorList>
    </citation>
    <scope>NUCLEOTIDE SEQUENCE</scope>
    <source>
        <strain evidence="1">TG3544</strain>
    </source>
</reference>
<name>A0ACB8G7Q9_9SAUR</name>